<name>A0A848IVH9_9BURK</name>
<dbReference type="InterPro" id="IPR056130">
    <property type="entry name" value="DUF7713"/>
</dbReference>
<feature type="domain" description="DUF7713" evidence="3">
    <location>
        <begin position="129"/>
        <end position="191"/>
    </location>
</feature>
<comment type="caution">
    <text evidence="4">The sequence shown here is derived from an EMBL/GenBank/DDBJ whole genome shotgun (WGS) entry which is preliminary data.</text>
</comment>
<sequence length="193" mass="21705">MSQDRCEQCAQPTAAYDAIHYGSVEGGYRLLCTQCFNAEVARRHGVTDFENVRLEPIRMVDCAGDAHQFHFQMRLLGTMLALDAFEIQDGFRAGYEFRIIGKPEDDVLTLLGRLVEKMRRTLAVKDLAINGSQFQIRDQTVRGLISSDPAGSGDIPVVVVDGREIGWDDFGRMLAAFEGWQFRLELRDLADDV</sequence>
<dbReference type="Proteomes" id="UP000544134">
    <property type="component" value="Unassembled WGS sequence"/>
</dbReference>
<evidence type="ECO:0000259" key="2">
    <source>
        <dbReference type="Pfam" id="PF24735"/>
    </source>
</evidence>
<feature type="domain" description="DUF7685" evidence="1">
    <location>
        <begin position="5"/>
        <end position="47"/>
    </location>
</feature>
<dbReference type="Pfam" id="PF24735">
    <property type="entry name" value="DUF7686"/>
    <property type="match status" value="1"/>
</dbReference>
<feature type="domain" description="DUF7686" evidence="2">
    <location>
        <begin position="50"/>
        <end position="123"/>
    </location>
</feature>
<dbReference type="InterPro" id="IPR056103">
    <property type="entry name" value="DUF7686"/>
</dbReference>
<dbReference type="Pfam" id="PF24734">
    <property type="entry name" value="DUF7685"/>
    <property type="match status" value="1"/>
</dbReference>
<dbReference type="AlphaFoldDB" id="A0A848IVH9"/>
<dbReference type="InterPro" id="IPR056102">
    <property type="entry name" value="DUF7685"/>
</dbReference>
<evidence type="ECO:0000259" key="3">
    <source>
        <dbReference type="Pfam" id="PF24828"/>
    </source>
</evidence>
<gene>
    <name evidence="4" type="ORF">HHL24_34660</name>
</gene>
<keyword evidence="5" id="KW-1185">Reference proteome</keyword>
<reference evidence="4 5" key="1">
    <citation type="submission" date="2020-04" db="EMBL/GenBank/DDBJ databases">
        <title>Paraburkholderia sp. RP-4-7 isolated from soil.</title>
        <authorList>
            <person name="Dahal R.H."/>
        </authorList>
    </citation>
    <scope>NUCLEOTIDE SEQUENCE [LARGE SCALE GENOMIC DNA]</scope>
    <source>
        <strain evidence="4 5">RP-4-7</strain>
    </source>
</reference>
<evidence type="ECO:0000313" key="4">
    <source>
        <dbReference type="EMBL" id="NMM03037.1"/>
    </source>
</evidence>
<proteinExistence type="predicted"/>
<protein>
    <submittedName>
        <fullName evidence="4">Uncharacterized protein</fullName>
    </submittedName>
</protein>
<dbReference type="EMBL" id="JABBGJ010000047">
    <property type="protein sequence ID" value="NMM03037.1"/>
    <property type="molecule type" value="Genomic_DNA"/>
</dbReference>
<dbReference type="Pfam" id="PF24828">
    <property type="entry name" value="DUF7713"/>
    <property type="match status" value="1"/>
</dbReference>
<evidence type="ECO:0000313" key="5">
    <source>
        <dbReference type="Proteomes" id="UP000544134"/>
    </source>
</evidence>
<organism evidence="4 5">
    <name type="scientific">Paraburkholderia polaris</name>
    <dbReference type="NCBI Taxonomy" id="2728848"/>
    <lineage>
        <taxon>Bacteria</taxon>
        <taxon>Pseudomonadati</taxon>
        <taxon>Pseudomonadota</taxon>
        <taxon>Betaproteobacteria</taxon>
        <taxon>Burkholderiales</taxon>
        <taxon>Burkholderiaceae</taxon>
        <taxon>Paraburkholderia</taxon>
    </lineage>
</organism>
<evidence type="ECO:0000259" key="1">
    <source>
        <dbReference type="Pfam" id="PF24734"/>
    </source>
</evidence>
<accession>A0A848IVH9</accession>